<evidence type="ECO:0000256" key="1">
    <source>
        <dbReference type="SAM" id="Phobius"/>
    </source>
</evidence>
<dbReference type="PROSITE" id="PS51257">
    <property type="entry name" value="PROKAR_LIPOPROTEIN"/>
    <property type="match status" value="1"/>
</dbReference>
<evidence type="ECO:0000313" key="2">
    <source>
        <dbReference type="EMBL" id="WPK23337.1"/>
    </source>
</evidence>
<evidence type="ECO:0000313" key="3">
    <source>
        <dbReference type="Proteomes" id="UP001338582"/>
    </source>
</evidence>
<organism evidence="2 3">
    <name type="scientific">Australozyma saopauloensis</name>
    <dbReference type="NCBI Taxonomy" id="291208"/>
    <lineage>
        <taxon>Eukaryota</taxon>
        <taxon>Fungi</taxon>
        <taxon>Dikarya</taxon>
        <taxon>Ascomycota</taxon>
        <taxon>Saccharomycotina</taxon>
        <taxon>Pichiomycetes</taxon>
        <taxon>Metschnikowiaceae</taxon>
        <taxon>Australozyma</taxon>
    </lineage>
</organism>
<dbReference type="RefSeq" id="XP_062875724.1">
    <property type="nucleotide sequence ID" value="XM_063019654.1"/>
</dbReference>
<accession>A0AAX4H5S7</accession>
<protein>
    <submittedName>
        <fullName evidence="2">Uncharacterized protein</fullName>
    </submittedName>
</protein>
<dbReference type="AlphaFoldDB" id="A0AAX4H5S7"/>
<proteinExistence type="predicted"/>
<keyword evidence="1" id="KW-1133">Transmembrane helix</keyword>
<dbReference type="Proteomes" id="UP001338582">
    <property type="component" value="Chromosome 1"/>
</dbReference>
<dbReference type="EMBL" id="CP138894">
    <property type="protein sequence ID" value="WPK23337.1"/>
    <property type="molecule type" value="Genomic_DNA"/>
</dbReference>
<feature type="transmembrane region" description="Helical" evidence="1">
    <location>
        <begin position="12"/>
        <end position="31"/>
    </location>
</feature>
<keyword evidence="3" id="KW-1185">Reference proteome</keyword>
<keyword evidence="1" id="KW-0472">Membrane</keyword>
<dbReference type="KEGG" id="asau:88171644"/>
<dbReference type="GeneID" id="88171644"/>
<reference evidence="2 3" key="1">
    <citation type="submission" date="2023-10" db="EMBL/GenBank/DDBJ databases">
        <title>Draft Genome Sequence of Candida saopaulonensis from a very Premature Infant with Sepsis.</title>
        <authorList>
            <person name="Ning Y."/>
            <person name="Dai R."/>
            <person name="Xiao M."/>
            <person name="Xu Y."/>
            <person name="Yan Q."/>
            <person name="Zhang L."/>
        </authorList>
    </citation>
    <scope>NUCLEOTIDE SEQUENCE [LARGE SCALE GENOMIC DNA]</scope>
    <source>
        <strain evidence="2 3">19XY460</strain>
    </source>
</reference>
<gene>
    <name evidence="2" type="ORF">PUMCH_000575</name>
</gene>
<name>A0AAX4H5S7_9ASCO</name>
<sequence>MLIRIDTPSNRFTWIMSTMSSTACGPLASLVTPWSSSSMMVLRISATVPVITIYRIQSSKVFSFLC</sequence>
<keyword evidence="1" id="KW-0812">Transmembrane</keyword>